<name>A0A3N7K0P8_9BURK</name>
<gene>
    <name evidence="2" type="ORF">DZC73_06140</name>
</gene>
<organism evidence="2 3">
    <name type="scientific">Piscinibacter terrae</name>
    <dbReference type="NCBI Taxonomy" id="2496871"/>
    <lineage>
        <taxon>Bacteria</taxon>
        <taxon>Pseudomonadati</taxon>
        <taxon>Pseudomonadota</taxon>
        <taxon>Betaproteobacteria</taxon>
        <taxon>Burkholderiales</taxon>
        <taxon>Sphaerotilaceae</taxon>
        <taxon>Piscinibacter</taxon>
    </lineage>
</organism>
<evidence type="ECO:0000313" key="3">
    <source>
        <dbReference type="Proteomes" id="UP000267464"/>
    </source>
</evidence>
<feature type="chain" id="PRO_5018008664" description="Porin" evidence="1">
    <location>
        <begin position="21"/>
        <end position="290"/>
    </location>
</feature>
<accession>A0A3N7K0P8</accession>
<dbReference type="EMBL" id="QUSW01000001">
    <property type="protein sequence ID" value="RQP26579.1"/>
    <property type="molecule type" value="Genomic_DNA"/>
</dbReference>
<evidence type="ECO:0000313" key="2">
    <source>
        <dbReference type="EMBL" id="RQP26579.1"/>
    </source>
</evidence>
<proteinExistence type="predicted"/>
<evidence type="ECO:0008006" key="4">
    <source>
        <dbReference type="Google" id="ProtNLM"/>
    </source>
</evidence>
<dbReference type="OrthoDB" id="9149051at2"/>
<protein>
    <recommendedName>
        <fullName evidence="4">Porin</fullName>
    </recommendedName>
</protein>
<dbReference type="Proteomes" id="UP000267464">
    <property type="component" value="Unassembled WGS sequence"/>
</dbReference>
<keyword evidence="3" id="KW-1185">Reference proteome</keyword>
<reference evidence="2 3" key="1">
    <citation type="submission" date="2018-08" db="EMBL/GenBank/DDBJ databases">
        <authorList>
            <person name="Khan S.A."/>
            <person name="Jeon C.O."/>
            <person name="Chun B.H."/>
            <person name="Jeong S.E."/>
        </authorList>
    </citation>
    <scope>NUCLEOTIDE SEQUENCE [LARGE SCALE GENOMIC DNA]</scope>
    <source>
        <strain evidence="2 3">S-16</strain>
    </source>
</reference>
<keyword evidence="1" id="KW-0732">Signal</keyword>
<dbReference type="Pfam" id="PF09694">
    <property type="entry name" value="Gcw_chp"/>
    <property type="match status" value="1"/>
</dbReference>
<dbReference type="AlphaFoldDB" id="A0A3N7K0P8"/>
<dbReference type="InterPro" id="IPR010239">
    <property type="entry name" value="CHP02001"/>
</dbReference>
<dbReference type="RefSeq" id="WP_124539268.1">
    <property type="nucleotide sequence ID" value="NZ_QUSW01000001.1"/>
</dbReference>
<evidence type="ECO:0000256" key="1">
    <source>
        <dbReference type="SAM" id="SignalP"/>
    </source>
</evidence>
<reference evidence="2 3" key="2">
    <citation type="submission" date="2018-12" db="EMBL/GenBank/DDBJ databases">
        <title>Rhizobacter gummiphilus sp. nov., a rubber-degrading bacterium isolated from the soil of a botanical garden in Japan.</title>
        <authorList>
            <person name="Shunsuke S.S."/>
        </authorList>
    </citation>
    <scope>NUCLEOTIDE SEQUENCE [LARGE SCALE GENOMIC DNA]</scope>
    <source>
        <strain evidence="2 3">S-16</strain>
    </source>
</reference>
<comment type="caution">
    <text evidence="2">The sequence shown here is derived from an EMBL/GenBank/DDBJ whole genome shotgun (WGS) entry which is preliminary data.</text>
</comment>
<feature type="signal peptide" evidence="1">
    <location>
        <begin position="1"/>
        <end position="20"/>
    </location>
</feature>
<sequence>MHPHHLAAAALVACATVAHAADPGIASYTVDASATLMTDVRTRGISDSLNKPGLRLSMLAAHESGLVALAELATVSKKQFLEGDSLGVTLAGGYRFGDPERWHFGVGLATEFFPGAKFDAPHGFDFGTFTPTDVQTSKYDSSFAVLEIGYGAIEGRVLNVISKSYRGADTGGVCGTMLALMADPTQGLACYARGDHGSRGSWLFDIDFKQPITPSTTLNLHAGYQKVANFSEANFSDWRIGITHKHWGFEWNVDAVGTNTRVRELYLAQDGTDLRATDNAKLVLSVAKHF</sequence>